<dbReference type="EMBL" id="CP111028">
    <property type="protein sequence ID" value="WAR31861.1"/>
    <property type="molecule type" value="Genomic_DNA"/>
</dbReference>
<organism evidence="2 3">
    <name type="scientific">Mya arenaria</name>
    <name type="common">Soft-shell clam</name>
    <dbReference type="NCBI Taxonomy" id="6604"/>
    <lineage>
        <taxon>Eukaryota</taxon>
        <taxon>Metazoa</taxon>
        <taxon>Spiralia</taxon>
        <taxon>Lophotrochozoa</taxon>
        <taxon>Mollusca</taxon>
        <taxon>Bivalvia</taxon>
        <taxon>Autobranchia</taxon>
        <taxon>Heteroconchia</taxon>
        <taxon>Euheterodonta</taxon>
        <taxon>Imparidentia</taxon>
        <taxon>Neoheterodontei</taxon>
        <taxon>Myida</taxon>
        <taxon>Myoidea</taxon>
        <taxon>Myidae</taxon>
        <taxon>Mya</taxon>
    </lineage>
</organism>
<gene>
    <name evidence="2" type="ORF">MAR_034403</name>
</gene>
<reference evidence="2" key="1">
    <citation type="submission" date="2022-11" db="EMBL/GenBank/DDBJ databases">
        <title>Centuries of genome instability and evolution in soft-shell clam transmissible cancer (bioRxiv).</title>
        <authorList>
            <person name="Hart S.F.M."/>
            <person name="Yonemitsu M.A."/>
            <person name="Giersch R.M."/>
            <person name="Beal B.F."/>
            <person name="Arriagada G."/>
            <person name="Davis B.W."/>
            <person name="Ostrander E.A."/>
            <person name="Goff S.P."/>
            <person name="Metzger M.J."/>
        </authorList>
    </citation>
    <scope>NUCLEOTIDE SEQUENCE</scope>
    <source>
        <strain evidence="2">MELC-2E11</strain>
        <tissue evidence="2">Siphon/mantle</tissue>
    </source>
</reference>
<sequence length="243" mass="27685">MHTHAWATRILAFLSIAIQIMAFVTVGDIVFGQFLMVTAILSCMSPLNFKCCFYRDCSRNTKTEKAIGHWSVYVWLFMSNIGYVILFGYTWFFWGESKTINHDYDRHSSQYPSTHTPNNYYNYNTNSMPLIDTVFLFTLIITFFLSILNLYSFCLVYKYGFCFMNGIKRDHSDQVVETAVVMNQQLSTIGEGPLRNGLQFTYAEVETIGVKNDSVDASVQSAMAETYGQPAIPQTNAEANPIV</sequence>
<name>A0ABY7GG25_MYAAR</name>
<feature type="transmembrane region" description="Helical" evidence="1">
    <location>
        <begin position="134"/>
        <end position="159"/>
    </location>
</feature>
<keyword evidence="1" id="KW-1133">Transmembrane helix</keyword>
<keyword evidence="1" id="KW-0812">Transmembrane</keyword>
<dbReference type="Proteomes" id="UP001164746">
    <property type="component" value="Chromosome 17"/>
</dbReference>
<keyword evidence="3" id="KW-1185">Reference proteome</keyword>
<feature type="transmembrane region" description="Helical" evidence="1">
    <location>
        <begin position="70"/>
        <end position="94"/>
    </location>
</feature>
<feature type="transmembrane region" description="Helical" evidence="1">
    <location>
        <begin position="7"/>
        <end position="24"/>
    </location>
</feature>
<evidence type="ECO:0000313" key="3">
    <source>
        <dbReference type="Proteomes" id="UP001164746"/>
    </source>
</evidence>
<accession>A0ABY7GG25</accession>
<proteinExistence type="predicted"/>
<protein>
    <submittedName>
        <fullName evidence="2">Uncharacterized protein</fullName>
    </submittedName>
</protein>
<evidence type="ECO:0000313" key="2">
    <source>
        <dbReference type="EMBL" id="WAR31861.1"/>
    </source>
</evidence>
<evidence type="ECO:0000256" key="1">
    <source>
        <dbReference type="SAM" id="Phobius"/>
    </source>
</evidence>
<keyword evidence="1" id="KW-0472">Membrane</keyword>
<feature type="transmembrane region" description="Helical" evidence="1">
    <location>
        <begin position="30"/>
        <end position="49"/>
    </location>
</feature>